<feature type="compositionally biased region" description="Basic and acidic residues" evidence="3">
    <location>
        <begin position="156"/>
        <end position="168"/>
    </location>
</feature>
<feature type="domain" description="Death" evidence="4">
    <location>
        <begin position="644"/>
        <end position="714"/>
    </location>
</feature>
<dbReference type="GeneID" id="103562913"/>
<keyword evidence="6" id="KW-1185">Reference proteome</keyword>
<gene>
    <name evidence="7" type="primary">LOC103562913</name>
</gene>
<feature type="region of interest" description="Disordered" evidence="3">
    <location>
        <begin position="601"/>
        <end position="629"/>
    </location>
</feature>
<feature type="compositionally biased region" description="Low complexity" evidence="3">
    <location>
        <begin position="103"/>
        <end position="113"/>
    </location>
</feature>
<sequence length="729" mass="80200">MVTEEPCLMLVFNSTTPRPSGSARSAFSEQSSPVVSISRGPAGEGADKQPRRRKFAHVCECARRCARAGPTASARFPHGIPGRLRCRGAPGAPSRPVPSPAGSRSPSSLRLQRLPPPGAQGRAPHAHASRCRPGARGAPSSCPATMSCGARVAGSSEDHNASSEEKDCPTPNLDTSKDSKSGEDSSSQSSSESESDNEEPKPEKTSAACALCSVPLREKVESRLAGRGGGRGRGGFLPGLCPHVAAEAAVAAGSVGQCHVWFRVLLFWLLVNSLNGELGESSAEEASAQVSFTGEEWEDKESRTDHFNSEFNKVQPYCEHCNAESKHHEQVTPRLLSRGQFLLKVDTEGIYQCTETGLIFEVNRKVDIKYCVLSWSKYADLVVKPWAVSGPLFDVKCDPACLTSIQFPHSLCLGHHDANMTFKVLHVKSSGALLESTVDHSATHVKWHVSSLSPVGPVMQSEETVYHHGAVILYKAIDHNPSLSFRVYIATNNESFIKDISKSIKHSSKKFMKIDKPPVCQKLLQNGKKYRLISEPEAEITPEEIEFVDGSLLKLKSYIEVYLEQPVEFKLLLVEMDSEEIVWKAKLRECDWIQHDQNRNISKSSMSGNRRRKLSSSLPDEEAYDKRMKQVDTSDGVKARSLLTDAQLITLAGKLGKEWTEVAMASLALDTRDIDDIQEKKDVTIYNFKVLKKWQEKEQGNATAQNLYNCLKNVPVEVQDMLKGFLRGT</sequence>
<feature type="domain" description="FIIND" evidence="5">
    <location>
        <begin position="322"/>
        <end position="601"/>
    </location>
</feature>
<evidence type="ECO:0000313" key="6">
    <source>
        <dbReference type="Proteomes" id="UP001652662"/>
    </source>
</evidence>
<protein>
    <recommendedName>
        <fullName evidence="8">Caspase recruitment domain family member 8</fullName>
    </recommendedName>
</protein>
<evidence type="ECO:0000256" key="3">
    <source>
        <dbReference type="SAM" id="MobiDB-lite"/>
    </source>
</evidence>
<evidence type="ECO:0008006" key="8">
    <source>
        <dbReference type="Google" id="ProtNLM"/>
    </source>
</evidence>
<dbReference type="Gene3D" id="1.10.533.10">
    <property type="entry name" value="Death Domain, Fas"/>
    <property type="match status" value="1"/>
</dbReference>
<feature type="region of interest" description="Disordered" evidence="3">
    <location>
        <begin position="67"/>
        <end position="208"/>
    </location>
</feature>
<evidence type="ECO:0000259" key="5">
    <source>
        <dbReference type="PROSITE" id="PS51830"/>
    </source>
</evidence>
<dbReference type="CDD" id="cd01670">
    <property type="entry name" value="Death"/>
    <property type="match status" value="1"/>
</dbReference>
<evidence type="ECO:0000259" key="4">
    <source>
        <dbReference type="PROSITE" id="PS50017"/>
    </source>
</evidence>
<keyword evidence="2" id="KW-0963">Cytoplasm</keyword>
<dbReference type="InterPro" id="IPR025307">
    <property type="entry name" value="FIIND_dom"/>
</dbReference>
<dbReference type="InterPro" id="IPR011029">
    <property type="entry name" value="DEATH-like_dom_sf"/>
</dbReference>
<organism evidence="6 7">
    <name type="scientific">Equus przewalskii</name>
    <name type="common">Przewalski's horse</name>
    <name type="synonym">Equus caballus przewalskii</name>
    <dbReference type="NCBI Taxonomy" id="9798"/>
    <lineage>
        <taxon>Eukaryota</taxon>
        <taxon>Metazoa</taxon>
        <taxon>Chordata</taxon>
        <taxon>Craniata</taxon>
        <taxon>Vertebrata</taxon>
        <taxon>Euteleostomi</taxon>
        <taxon>Mammalia</taxon>
        <taxon>Eutheria</taxon>
        <taxon>Laurasiatheria</taxon>
        <taxon>Perissodactyla</taxon>
        <taxon>Equidae</taxon>
        <taxon>Equus</taxon>
    </lineage>
</organism>
<proteinExistence type="predicted"/>
<feature type="region of interest" description="Disordered" evidence="3">
    <location>
        <begin position="13"/>
        <end position="53"/>
    </location>
</feature>
<dbReference type="PANTHER" id="PTHR13265">
    <property type="entry name" value="THO COMPLEX SUBUNIT 1"/>
    <property type="match status" value="1"/>
</dbReference>
<dbReference type="Pfam" id="PF00531">
    <property type="entry name" value="Death"/>
    <property type="match status" value="1"/>
</dbReference>
<feature type="compositionally biased region" description="Polar residues" evidence="3">
    <location>
        <begin position="13"/>
        <end position="35"/>
    </location>
</feature>
<evidence type="ECO:0000256" key="2">
    <source>
        <dbReference type="ARBA" id="ARBA00022490"/>
    </source>
</evidence>
<dbReference type="InterPro" id="IPR021861">
    <property type="entry name" value="THO_THOC1"/>
</dbReference>
<comment type="subcellular location">
    <subcellularLocation>
        <location evidence="1">Cytoplasm</location>
        <location evidence="1">Cytosol</location>
    </subcellularLocation>
</comment>
<dbReference type="InterPro" id="IPR000488">
    <property type="entry name" value="Death_dom"/>
</dbReference>
<dbReference type="RefSeq" id="XP_070439043.1">
    <property type="nucleotide sequence ID" value="XM_070582942.1"/>
</dbReference>
<dbReference type="Pfam" id="PF13553">
    <property type="entry name" value="FIIND"/>
    <property type="match status" value="1"/>
</dbReference>
<dbReference type="PROSITE" id="PS50017">
    <property type="entry name" value="DEATH_DOMAIN"/>
    <property type="match status" value="1"/>
</dbReference>
<evidence type="ECO:0000256" key="1">
    <source>
        <dbReference type="ARBA" id="ARBA00004514"/>
    </source>
</evidence>
<dbReference type="SUPFAM" id="SSF47986">
    <property type="entry name" value="DEATH domain"/>
    <property type="match status" value="1"/>
</dbReference>
<dbReference type="PANTHER" id="PTHR13265:SF1">
    <property type="entry name" value="CASPASE RECRUITMENT DOMAIN-CONTAINING PROTEIN 8"/>
    <property type="match status" value="1"/>
</dbReference>
<reference evidence="7" key="1">
    <citation type="submission" date="2025-08" db="UniProtKB">
        <authorList>
            <consortium name="RefSeq"/>
        </authorList>
    </citation>
    <scope>IDENTIFICATION</scope>
    <source>
        <tissue evidence="7">Blood</tissue>
    </source>
</reference>
<evidence type="ECO:0000313" key="7">
    <source>
        <dbReference type="RefSeq" id="XP_070439043.1"/>
    </source>
</evidence>
<accession>A0ABM4LF34</accession>
<name>A0ABM4LF34_EQUPR</name>
<dbReference type="Pfam" id="PF23679">
    <property type="entry name" value="UPA-FIIND"/>
    <property type="match status" value="1"/>
</dbReference>
<dbReference type="Proteomes" id="UP001652662">
    <property type="component" value="Chromosome 18"/>
</dbReference>
<dbReference type="PROSITE" id="PS51830">
    <property type="entry name" value="FIIND"/>
    <property type="match status" value="1"/>
</dbReference>